<accession>A0A6J4K3B4</accession>
<protein>
    <recommendedName>
        <fullName evidence="1">Fe-S metabolism associated domain-containing protein</fullName>
    </recommendedName>
</protein>
<dbReference type="SUPFAM" id="SSF82649">
    <property type="entry name" value="SufE/NifU"/>
    <property type="match status" value="1"/>
</dbReference>
<reference evidence="2" key="1">
    <citation type="submission" date="2020-02" db="EMBL/GenBank/DDBJ databases">
        <authorList>
            <person name="Meier V. D."/>
        </authorList>
    </citation>
    <scope>NUCLEOTIDE SEQUENCE</scope>
    <source>
        <strain evidence="2">AVDCRST_MAG89</strain>
    </source>
</reference>
<dbReference type="InterPro" id="IPR003808">
    <property type="entry name" value="Fe-S_metab-assoc_dom"/>
</dbReference>
<dbReference type="Pfam" id="PF02657">
    <property type="entry name" value="SufE"/>
    <property type="match status" value="1"/>
</dbReference>
<evidence type="ECO:0000259" key="1">
    <source>
        <dbReference type="Pfam" id="PF02657"/>
    </source>
</evidence>
<dbReference type="EMBL" id="CADCTV010000011">
    <property type="protein sequence ID" value="CAA9294653.1"/>
    <property type="molecule type" value="Genomic_DNA"/>
</dbReference>
<sequence length="105" mass="11651">MTDAIPGGIPPSIEKILRRFATLTPDMTRQALVQYAKKLPDLPERFAGLDAAQFRVHECQTPVAIYPEVVDGRMYYHADVPRESAAIRALLAMIFDAVNGQPPET</sequence>
<feature type="non-terminal residue" evidence="2">
    <location>
        <position position="105"/>
    </location>
</feature>
<gene>
    <name evidence="2" type="ORF">AVDCRST_MAG89-48</name>
</gene>
<proteinExistence type="predicted"/>
<dbReference type="Gene3D" id="3.90.1010.10">
    <property type="match status" value="1"/>
</dbReference>
<evidence type="ECO:0000313" key="2">
    <source>
        <dbReference type="EMBL" id="CAA9294653.1"/>
    </source>
</evidence>
<name>A0A6J4K3B4_9BACT</name>
<organism evidence="2">
    <name type="scientific">uncultured Gemmatimonadota bacterium</name>
    <dbReference type="NCBI Taxonomy" id="203437"/>
    <lineage>
        <taxon>Bacteria</taxon>
        <taxon>Pseudomonadati</taxon>
        <taxon>Gemmatimonadota</taxon>
        <taxon>environmental samples</taxon>
    </lineage>
</organism>
<dbReference type="AlphaFoldDB" id="A0A6J4K3B4"/>
<feature type="domain" description="Fe-S metabolism associated" evidence="1">
    <location>
        <begin position="19"/>
        <end position="104"/>
    </location>
</feature>